<sequence>MGLTRKDLKERAEGELNVLDGLIGYAEKMIYEEGKRAEYGPLRRHAYGKTVVIETEKEGVLTFRLSSTPAVYPNMASGYATPHSPVGRLCSFLQPGDEDESPRWGDYRVLEIRLFNRFDGTEFEPNVRNFLHMKVQAEDDKKQIENLRRFIQAAEISKEQEAEGVARSVDVDQVAPVVEITESPEAPTPSILTVDTIAVIEDEEDAILDGLELDEEDADSGTQHDSSENYYGLSEAFYVNRTRQQDEVISRSPIGPMFVEGVAGSGKTSAALGRTKMLCDFNTANVTSESEFREIAGRDLDYWSGRFAGQFSQEGSVGFVRTGELIQYLKETCRRLDLSNLPVQEYPELRSRLQQHRKLERSRTKGARWSGLPEPRGTHAETTMAWLRVADRALADHWAEELSASVPTLEAITASFDAEHRPRAQRVAQLALRELRREVDVIVGELSNPGSGQRFALDRLASRLHERIERVRQSVLGKNVLWVTLGATSWTSSNEREIAELLVADHAPLFLRSQARLVFLREDGPSDPSLTLLSSTGEVLAWSEDVRVEMDKGSIRVRDAAGRTFVAKASSVNDLHLRLLPEAIDKPFVLRDGALRPLRLVRGLGKEMMTLLPTASVMLDEADESEGAGGVEQGYRRKSVDAVFNALTKQSLLQPLAYLADAYAQALANRQAIFPDTTMAARIAAQLQERKLADEDIDLLLCLAHIVGRDFTGKPQVLAEPGFYQSVFIDEVQDFTEQQVFLMAEQARSEYRAVTVVGDIAQKLHNGSQIEIKACFPGQPVETVKLTENLRQLEAPGLALFSACFRARLQDGLTDHSPSPLLSERLREYAHQLRGPELLLVEDDQDLLDQVVDALSAVKDHQTAAVLLPEAGDAYELYERCKGALAGRMMYAEFSQTIDLSRRHVRHFTSVAHAKGLEFDVVIVPFLERYDLGDGRHVNRLYVALTRARRKLVVMSEMDRPVSAFDEVWRSYEDSLALL</sequence>
<organism evidence="8 9">
    <name type="scientific">Thauera propionica</name>
    <dbReference type="NCBI Taxonomy" id="2019431"/>
    <lineage>
        <taxon>Bacteria</taxon>
        <taxon>Pseudomonadati</taxon>
        <taxon>Pseudomonadota</taxon>
        <taxon>Betaproteobacteria</taxon>
        <taxon>Rhodocyclales</taxon>
        <taxon>Zoogloeaceae</taxon>
        <taxon>Thauera</taxon>
    </lineage>
</organism>
<keyword evidence="9" id="KW-1185">Reference proteome</keyword>
<dbReference type="Proteomes" id="UP000215181">
    <property type="component" value="Unassembled WGS sequence"/>
</dbReference>
<evidence type="ECO:0000313" key="9">
    <source>
        <dbReference type="Proteomes" id="UP000215181"/>
    </source>
</evidence>
<dbReference type="OrthoDB" id="7066673at2"/>
<dbReference type="Gene3D" id="3.40.50.300">
    <property type="entry name" value="P-loop containing nucleotide triphosphate hydrolases"/>
    <property type="match status" value="2"/>
</dbReference>
<dbReference type="RefSeq" id="WP_094268590.1">
    <property type="nucleotide sequence ID" value="NZ_NOIH01000012.1"/>
</dbReference>
<dbReference type="InterPro" id="IPR027417">
    <property type="entry name" value="P-loop_NTPase"/>
</dbReference>
<dbReference type="AlphaFoldDB" id="A0A235EXT3"/>
<dbReference type="InterPro" id="IPR000212">
    <property type="entry name" value="DNA_helicase_UvrD/REP"/>
</dbReference>
<evidence type="ECO:0000256" key="6">
    <source>
        <dbReference type="ARBA" id="ARBA00034923"/>
    </source>
</evidence>
<accession>A0A235EXT3</accession>
<keyword evidence="5" id="KW-0238">DNA-binding</keyword>
<dbReference type="PANTHER" id="PTHR11070">
    <property type="entry name" value="UVRD / RECB / PCRA DNA HELICASE FAMILY MEMBER"/>
    <property type="match status" value="1"/>
</dbReference>
<dbReference type="GO" id="GO:0005524">
    <property type="term" value="F:ATP binding"/>
    <property type="evidence" value="ECO:0007669"/>
    <property type="project" value="UniProtKB-KW"/>
</dbReference>
<dbReference type="EMBL" id="NOIH01000012">
    <property type="protein sequence ID" value="OYD53810.1"/>
    <property type="molecule type" value="Genomic_DNA"/>
</dbReference>
<keyword evidence="2" id="KW-0378">Hydrolase</keyword>
<evidence type="ECO:0000313" key="8">
    <source>
        <dbReference type="EMBL" id="OYD53810.1"/>
    </source>
</evidence>
<proteinExistence type="predicted"/>
<comment type="caution">
    <text evidence="8">The sequence shown here is derived from an EMBL/GenBank/DDBJ whole genome shotgun (WGS) entry which is preliminary data.</text>
</comment>
<dbReference type="GO" id="GO:0000725">
    <property type="term" value="P:recombinational repair"/>
    <property type="evidence" value="ECO:0007669"/>
    <property type="project" value="TreeGrafter"/>
</dbReference>
<keyword evidence="4" id="KW-0067">ATP-binding</keyword>
<dbReference type="GO" id="GO:0005829">
    <property type="term" value="C:cytosol"/>
    <property type="evidence" value="ECO:0007669"/>
    <property type="project" value="TreeGrafter"/>
</dbReference>
<dbReference type="PANTHER" id="PTHR11070:SF2">
    <property type="entry name" value="ATP-DEPENDENT DNA HELICASE SRS2"/>
    <property type="match status" value="1"/>
</dbReference>
<reference evidence="8 9" key="1">
    <citation type="submission" date="2017-07" db="EMBL/GenBank/DDBJ databases">
        <title>Thauera sp. KNDSS-Mac4 genome sequence and assembly.</title>
        <authorList>
            <person name="Mayilraj S."/>
        </authorList>
    </citation>
    <scope>NUCLEOTIDE SEQUENCE [LARGE SCALE GENOMIC DNA]</scope>
    <source>
        <strain evidence="8 9">KNDSS-Mac4</strain>
    </source>
</reference>
<dbReference type="Pfam" id="PF13538">
    <property type="entry name" value="UvrD_C_2"/>
    <property type="match status" value="1"/>
</dbReference>
<keyword evidence="3" id="KW-0347">Helicase</keyword>
<dbReference type="Gene3D" id="1.10.10.160">
    <property type="match status" value="1"/>
</dbReference>
<dbReference type="InterPro" id="IPR027785">
    <property type="entry name" value="UvrD-like_helicase_C"/>
</dbReference>
<protein>
    <recommendedName>
        <fullName evidence="6">DNA 3'-5' helicase II</fullName>
    </recommendedName>
</protein>
<gene>
    <name evidence="8" type="ORF">CGK74_11430</name>
</gene>
<dbReference type="SUPFAM" id="SSF52540">
    <property type="entry name" value="P-loop containing nucleoside triphosphate hydrolases"/>
    <property type="match status" value="1"/>
</dbReference>
<evidence type="ECO:0000256" key="2">
    <source>
        <dbReference type="ARBA" id="ARBA00022801"/>
    </source>
</evidence>
<evidence type="ECO:0000256" key="4">
    <source>
        <dbReference type="ARBA" id="ARBA00022840"/>
    </source>
</evidence>
<feature type="domain" description="UvrD-like helicase C-terminal" evidence="7">
    <location>
        <begin position="908"/>
        <end position="955"/>
    </location>
</feature>
<keyword evidence="1" id="KW-0547">Nucleotide-binding</keyword>
<evidence type="ECO:0000256" key="3">
    <source>
        <dbReference type="ARBA" id="ARBA00022806"/>
    </source>
</evidence>
<dbReference type="InterPro" id="IPR013986">
    <property type="entry name" value="DExx_box_DNA_helicase_dom_sf"/>
</dbReference>
<dbReference type="GO" id="GO:0043138">
    <property type="term" value="F:3'-5' DNA helicase activity"/>
    <property type="evidence" value="ECO:0007669"/>
    <property type="project" value="TreeGrafter"/>
</dbReference>
<evidence type="ECO:0000256" key="1">
    <source>
        <dbReference type="ARBA" id="ARBA00022741"/>
    </source>
</evidence>
<evidence type="ECO:0000259" key="7">
    <source>
        <dbReference type="Pfam" id="PF13538"/>
    </source>
</evidence>
<evidence type="ECO:0000256" key="5">
    <source>
        <dbReference type="ARBA" id="ARBA00023125"/>
    </source>
</evidence>
<name>A0A235EXT3_9RHOO</name>
<dbReference type="GO" id="GO:0016787">
    <property type="term" value="F:hydrolase activity"/>
    <property type="evidence" value="ECO:0007669"/>
    <property type="project" value="UniProtKB-KW"/>
</dbReference>
<dbReference type="GO" id="GO:0003677">
    <property type="term" value="F:DNA binding"/>
    <property type="evidence" value="ECO:0007669"/>
    <property type="project" value="UniProtKB-KW"/>
</dbReference>